<evidence type="ECO:0000256" key="3">
    <source>
        <dbReference type="ARBA" id="ARBA00023163"/>
    </source>
</evidence>
<dbReference type="InterPro" id="IPR011663">
    <property type="entry name" value="UTRA"/>
</dbReference>
<keyword evidence="6" id="KW-1185">Reference proteome</keyword>
<organism evidence="5 6">
    <name type="scientific">Ancylobacter mangrovi</name>
    <dbReference type="NCBI Taxonomy" id="2972472"/>
    <lineage>
        <taxon>Bacteria</taxon>
        <taxon>Pseudomonadati</taxon>
        <taxon>Pseudomonadota</taxon>
        <taxon>Alphaproteobacteria</taxon>
        <taxon>Hyphomicrobiales</taxon>
        <taxon>Xanthobacteraceae</taxon>
        <taxon>Ancylobacter</taxon>
    </lineage>
</organism>
<feature type="domain" description="HTH gntR-type" evidence="4">
    <location>
        <begin position="16"/>
        <end position="84"/>
    </location>
</feature>
<reference evidence="5" key="1">
    <citation type="submission" date="2022-08" db="EMBL/GenBank/DDBJ databases">
        <authorList>
            <person name="Li F."/>
        </authorList>
    </citation>
    <scope>NUCLEOTIDE SEQUENCE</scope>
    <source>
        <strain evidence="5">MQZ15Z-1</strain>
    </source>
</reference>
<dbReference type="GO" id="GO:0003700">
    <property type="term" value="F:DNA-binding transcription factor activity"/>
    <property type="evidence" value="ECO:0007669"/>
    <property type="project" value="InterPro"/>
</dbReference>
<keyword evidence="1" id="KW-0805">Transcription regulation</keyword>
<dbReference type="SUPFAM" id="SSF64288">
    <property type="entry name" value="Chorismate lyase-like"/>
    <property type="match status" value="1"/>
</dbReference>
<dbReference type="Pfam" id="PF00392">
    <property type="entry name" value="GntR"/>
    <property type="match status" value="1"/>
</dbReference>
<dbReference type="RefSeq" id="WP_258733464.1">
    <property type="nucleotide sequence ID" value="NZ_JANTHZ010000006.1"/>
</dbReference>
<dbReference type="InterPro" id="IPR028978">
    <property type="entry name" value="Chorismate_lyase_/UTRA_dom_sf"/>
</dbReference>
<evidence type="ECO:0000256" key="1">
    <source>
        <dbReference type="ARBA" id="ARBA00023015"/>
    </source>
</evidence>
<accession>A0A9X2PG14</accession>
<dbReference type="AlphaFoldDB" id="A0A9X2PG14"/>
<evidence type="ECO:0000313" key="5">
    <source>
        <dbReference type="EMBL" id="MCS0496306.1"/>
    </source>
</evidence>
<dbReference type="SUPFAM" id="SSF46785">
    <property type="entry name" value="Winged helix' DNA-binding domain"/>
    <property type="match status" value="1"/>
</dbReference>
<keyword evidence="2" id="KW-0238">DNA-binding</keyword>
<dbReference type="Proteomes" id="UP001151088">
    <property type="component" value="Unassembled WGS sequence"/>
</dbReference>
<evidence type="ECO:0000259" key="4">
    <source>
        <dbReference type="PROSITE" id="PS50949"/>
    </source>
</evidence>
<evidence type="ECO:0000313" key="6">
    <source>
        <dbReference type="Proteomes" id="UP001151088"/>
    </source>
</evidence>
<protein>
    <submittedName>
        <fullName evidence="5">GntR family transcriptional regulator</fullName>
    </submittedName>
</protein>
<dbReference type="EMBL" id="JANTHZ010000006">
    <property type="protein sequence ID" value="MCS0496306.1"/>
    <property type="molecule type" value="Genomic_DNA"/>
</dbReference>
<dbReference type="PRINTS" id="PR00035">
    <property type="entry name" value="HTHGNTR"/>
</dbReference>
<dbReference type="InterPro" id="IPR036390">
    <property type="entry name" value="WH_DNA-bd_sf"/>
</dbReference>
<dbReference type="PANTHER" id="PTHR44846">
    <property type="entry name" value="MANNOSYL-D-GLYCERATE TRANSPORT/METABOLISM SYSTEM REPRESSOR MNGR-RELATED"/>
    <property type="match status" value="1"/>
</dbReference>
<proteinExistence type="predicted"/>
<dbReference type="InterPro" id="IPR000524">
    <property type="entry name" value="Tscrpt_reg_HTH_GntR"/>
</dbReference>
<dbReference type="GO" id="GO:0045892">
    <property type="term" value="P:negative regulation of DNA-templated transcription"/>
    <property type="evidence" value="ECO:0007669"/>
    <property type="project" value="TreeGrafter"/>
</dbReference>
<dbReference type="PROSITE" id="PS50949">
    <property type="entry name" value="HTH_GNTR"/>
    <property type="match status" value="1"/>
</dbReference>
<name>A0A9X2PG14_9HYPH</name>
<dbReference type="SMART" id="SM00345">
    <property type="entry name" value="HTH_GNTR"/>
    <property type="match status" value="1"/>
</dbReference>
<gene>
    <name evidence="5" type="ORF">NVS89_14470</name>
</gene>
<dbReference type="Gene3D" id="3.40.1410.10">
    <property type="entry name" value="Chorismate lyase-like"/>
    <property type="match status" value="1"/>
</dbReference>
<dbReference type="SMART" id="SM00866">
    <property type="entry name" value="UTRA"/>
    <property type="match status" value="1"/>
</dbReference>
<dbReference type="CDD" id="cd07377">
    <property type="entry name" value="WHTH_GntR"/>
    <property type="match status" value="1"/>
</dbReference>
<keyword evidence="3" id="KW-0804">Transcription</keyword>
<dbReference type="InterPro" id="IPR036388">
    <property type="entry name" value="WH-like_DNA-bd_sf"/>
</dbReference>
<dbReference type="InterPro" id="IPR050679">
    <property type="entry name" value="Bact_HTH_transcr_reg"/>
</dbReference>
<dbReference type="Gene3D" id="1.10.10.10">
    <property type="entry name" value="Winged helix-like DNA-binding domain superfamily/Winged helix DNA-binding domain"/>
    <property type="match status" value="1"/>
</dbReference>
<dbReference type="Pfam" id="PF07702">
    <property type="entry name" value="UTRA"/>
    <property type="match status" value="1"/>
</dbReference>
<dbReference type="PANTHER" id="PTHR44846:SF1">
    <property type="entry name" value="MANNOSYL-D-GLYCERATE TRANSPORT_METABOLISM SYSTEM REPRESSOR MNGR-RELATED"/>
    <property type="match status" value="1"/>
</dbReference>
<sequence>MTDAESAQAGRQPGRGARYLEIEATLRREISAGTYAVGARLPTEHELCERFTASRFTVRQALAGLREDGLIEARAGVGTIVVASRKRDAFVHKLSSIEELLQYPSETYRQPLRVDRIVASPELAMLLKCKVGQPWVHLKALRRTRSSQTPIAYFDIYVLPAYAGVLDRPNPEGAPVVRQIEEALGVRAAHAQIEIFVGHITPELAEPLMARQDDPALIIIRRYRGTDGAVFLVTYSVHPENRFSLNIEFERR</sequence>
<dbReference type="GO" id="GO:0003677">
    <property type="term" value="F:DNA binding"/>
    <property type="evidence" value="ECO:0007669"/>
    <property type="project" value="UniProtKB-KW"/>
</dbReference>
<comment type="caution">
    <text evidence="5">The sequence shown here is derived from an EMBL/GenBank/DDBJ whole genome shotgun (WGS) entry which is preliminary data.</text>
</comment>
<evidence type="ECO:0000256" key="2">
    <source>
        <dbReference type="ARBA" id="ARBA00023125"/>
    </source>
</evidence>